<organism evidence="2">
    <name type="scientific">Anopheles triannulatus</name>
    <dbReference type="NCBI Taxonomy" id="58253"/>
    <lineage>
        <taxon>Eukaryota</taxon>
        <taxon>Metazoa</taxon>
        <taxon>Ecdysozoa</taxon>
        <taxon>Arthropoda</taxon>
        <taxon>Hexapoda</taxon>
        <taxon>Insecta</taxon>
        <taxon>Pterygota</taxon>
        <taxon>Neoptera</taxon>
        <taxon>Endopterygota</taxon>
        <taxon>Diptera</taxon>
        <taxon>Nematocera</taxon>
        <taxon>Culicoidea</taxon>
        <taxon>Culicidae</taxon>
        <taxon>Anophelinae</taxon>
        <taxon>Anopheles</taxon>
    </lineage>
</organism>
<dbReference type="EMBL" id="GGFK01015548">
    <property type="protein sequence ID" value="MBW48869.1"/>
    <property type="molecule type" value="Transcribed_RNA"/>
</dbReference>
<accession>A0A2M4B745</accession>
<protein>
    <submittedName>
        <fullName evidence="2">Putative secreted protein</fullName>
    </submittedName>
</protein>
<proteinExistence type="predicted"/>
<evidence type="ECO:0000313" key="2">
    <source>
        <dbReference type="EMBL" id="MBW48869.1"/>
    </source>
</evidence>
<feature type="chain" id="PRO_5014941192" evidence="1">
    <location>
        <begin position="24"/>
        <end position="87"/>
    </location>
</feature>
<name>A0A2M4B745_9DIPT</name>
<feature type="signal peptide" evidence="1">
    <location>
        <begin position="1"/>
        <end position="23"/>
    </location>
</feature>
<reference evidence="2" key="1">
    <citation type="submission" date="2018-01" db="EMBL/GenBank/DDBJ databases">
        <title>An insight into the sialome of Amazonian anophelines.</title>
        <authorList>
            <person name="Ribeiro J.M."/>
            <person name="Scarpassa V."/>
            <person name="Calvo E."/>
        </authorList>
    </citation>
    <scope>NUCLEOTIDE SEQUENCE</scope>
    <source>
        <tissue evidence="2">Salivary glands</tissue>
    </source>
</reference>
<keyword evidence="1" id="KW-0732">Signal</keyword>
<sequence>MLLIVLAALAPTLFQTLVSTTRASAGTTDDGTKYDMKRRYAKCAAQRTHCAIVQQETKEFSVRTLRALRSDHETKSKTTPEVKRNVV</sequence>
<dbReference type="AlphaFoldDB" id="A0A2M4B745"/>
<evidence type="ECO:0000256" key="1">
    <source>
        <dbReference type="SAM" id="SignalP"/>
    </source>
</evidence>